<name>A0A542Y9E7_9MICO</name>
<comment type="caution">
    <text evidence="1">The sequence shown here is derived from an EMBL/GenBank/DDBJ whole genome shotgun (WGS) entry which is preliminary data.</text>
</comment>
<proteinExistence type="predicted"/>
<dbReference type="Gene3D" id="1.10.8.290">
    <property type="entry name" value="uncharacterized protein sp1917 domain"/>
    <property type="match status" value="1"/>
</dbReference>
<sequence length="123" mass="13969">MAGHRIFKLAFSDLYPNYTQKAERKGRTKAEVDEIICWLTGYSQAQLDELIEPGNPVNLEEFFRDAPKMNIARSQITGTICGVKIAEIEDPLMLEIRYLDKLIDELAKGKAMEKILRTLPTPA</sequence>
<evidence type="ECO:0008006" key="3">
    <source>
        <dbReference type="Google" id="ProtNLM"/>
    </source>
</evidence>
<dbReference type="Pfam" id="PF09966">
    <property type="entry name" value="DUF2200"/>
    <property type="match status" value="1"/>
</dbReference>
<accession>A0A542Y9E7</accession>
<dbReference type="RefSeq" id="WP_141887852.1">
    <property type="nucleotide sequence ID" value="NZ_BAAAUY010000006.1"/>
</dbReference>
<gene>
    <name evidence="1" type="ORF">FB468_2773</name>
</gene>
<dbReference type="EMBL" id="VFON01000001">
    <property type="protein sequence ID" value="TQL44706.1"/>
    <property type="molecule type" value="Genomic_DNA"/>
</dbReference>
<evidence type="ECO:0000313" key="1">
    <source>
        <dbReference type="EMBL" id="TQL44706.1"/>
    </source>
</evidence>
<keyword evidence="2" id="KW-1185">Reference proteome</keyword>
<dbReference type="InterPro" id="IPR014580">
    <property type="entry name" value="UCP033199"/>
</dbReference>
<dbReference type="Proteomes" id="UP000319094">
    <property type="component" value="Unassembled WGS sequence"/>
</dbReference>
<organism evidence="1 2">
    <name type="scientific">Leucobacter komagatae</name>
    <dbReference type="NCBI Taxonomy" id="55969"/>
    <lineage>
        <taxon>Bacteria</taxon>
        <taxon>Bacillati</taxon>
        <taxon>Actinomycetota</taxon>
        <taxon>Actinomycetes</taxon>
        <taxon>Micrococcales</taxon>
        <taxon>Microbacteriaceae</taxon>
        <taxon>Leucobacter</taxon>
    </lineage>
</organism>
<evidence type="ECO:0000313" key="2">
    <source>
        <dbReference type="Proteomes" id="UP000319094"/>
    </source>
</evidence>
<dbReference type="AlphaFoldDB" id="A0A542Y9E7"/>
<protein>
    <recommendedName>
        <fullName evidence="3">DUF2200 domain-containing protein</fullName>
    </recommendedName>
</protein>
<dbReference type="OrthoDB" id="3192540at2"/>
<dbReference type="PIRSF" id="PIRSF033199">
    <property type="entry name" value="UCP033199"/>
    <property type="match status" value="1"/>
</dbReference>
<dbReference type="InterPro" id="IPR023204">
    <property type="entry name" value="SP1917_dom_sf"/>
</dbReference>
<reference evidence="1 2" key="1">
    <citation type="submission" date="2019-06" db="EMBL/GenBank/DDBJ databases">
        <title>Sequencing the genomes of 1000 actinobacteria strains.</title>
        <authorList>
            <person name="Klenk H.-P."/>
        </authorList>
    </citation>
    <scope>NUCLEOTIDE SEQUENCE [LARGE SCALE GENOMIC DNA]</scope>
    <source>
        <strain evidence="1 2">DSM 8803</strain>
    </source>
</reference>